<name>A0A811TEP6_9EURY</name>
<dbReference type="Pfam" id="PF15632">
    <property type="entry name" value="ATPgrasp_Ter"/>
    <property type="match status" value="1"/>
</dbReference>
<protein>
    <submittedName>
        <fullName evidence="3">ATP-grasp in the biosynthetic pathway with Ter operon</fullName>
    </submittedName>
</protein>
<accession>A0A811TEP6</accession>
<dbReference type="SUPFAM" id="SSF56059">
    <property type="entry name" value="Glutathione synthetase ATP-binding domain-like"/>
    <property type="match status" value="1"/>
</dbReference>
<keyword evidence="1" id="KW-0547">Nucleotide-binding</keyword>
<evidence type="ECO:0000259" key="2">
    <source>
        <dbReference type="PROSITE" id="PS50975"/>
    </source>
</evidence>
<dbReference type="GO" id="GO:0046872">
    <property type="term" value="F:metal ion binding"/>
    <property type="evidence" value="ECO:0007669"/>
    <property type="project" value="InterPro"/>
</dbReference>
<gene>
    <name evidence="3" type="ORF">LAKADJCE_00473</name>
</gene>
<dbReference type="GO" id="GO:0005524">
    <property type="term" value="F:ATP binding"/>
    <property type="evidence" value="ECO:0007669"/>
    <property type="project" value="UniProtKB-UniRule"/>
</dbReference>
<evidence type="ECO:0000256" key="1">
    <source>
        <dbReference type="PROSITE-ProRule" id="PRU00409"/>
    </source>
</evidence>
<reference evidence="3" key="1">
    <citation type="submission" date="2020-10" db="EMBL/GenBank/DDBJ databases">
        <authorList>
            <person name="Hahn C.J."/>
            <person name="Laso-Perez R."/>
            <person name="Vulcano F."/>
            <person name="Vaziourakis K.-M."/>
            <person name="Stokke R."/>
            <person name="Steen I.H."/>
            <person name="Teske A."/>
            <person name="Boetius A."/>
            <person name="Liebeke M."/>
            <person name="Amann R."/>
            <person name="Knittel K."/>
        </authorList>
    </citation>
    <scope>NUCLEOTIDE SEQUENCE</scope>
    <source>
        <strain evidence="3">Gfbio:e3339647-f889-4370-9287-4fb5cb688e4c:AG392J18_GoMArc1</strain>
    </source>
</reference>
<feature type="domain" description="ATP-grasp" evidence="2">
    <location>
        <begin position="117"/>
        <end position="286"/>
    </location>
</feature>
<dbReference type="Proteomes" id="UP000612009">
    <property type="component" value="Unassembled WGS sequence"/>
</dbReference>
<evidence type="ECO:0000313" key="4">
    <source>
        <dbReference type="Proteomes" id="UP000612009"/>
    </source>
</evidence>
<dbReference type="PROSITE" id="PS50975">
    <property type="entry name" value="ATP_GRASP"/>
    <property type="match status" value="1"/>
</dbReference>
<keyword evidence="1" id="KW-0067">ATP-binding</keyword>
<sequence>MGVKVLITDADYKHTLGAVRALGQKGIYVIAGSSSKRSQSFYSKYCKKRVVYPDPKKEDEFVDFMLNYVKSNKMDVLLPIGYLTTTVLSKHKDEFSPYIKIPIADWDSMKIASDKYRTMELAKNLGVKIPKMFDENDKIEKFPVVIKGLKESGRIRYANSFKELSKLKTEESIVQEYIPGNGYGFFALFNKGKVRAIFMHKRVREYPITGGSSTVAESIYDPELKALGLKLLESLNWHGVAMVEFKKDFRDGEFKLMEINPKFWGSLDLAIVSGVDFPYLAVKMAMDGDVEPVFEYKTEIKFRWLFPDDFLHLLAKPSSAKSFIIDFFDKNTKNNIWLSDIKPNLFQVYGASLTVISRIKNRNLKYPHGKPEVIS</sequence>
<organism evidence="3 4">
    <name type="scientific">Candidatus Argoarchaeum ethanivorans</name>
    <dbReference type="NCBI Taxonomy" id="2608793"/>
    <lineage>
        <taxon>Archaea</taxon>
        <taxon>Methanobacteriati</taxon>
        <taxon>Methanobacteriota</taxon>
        <taxon>Stenosarchaea group</taxon>
        <taxon>Methanomicrobia</taxon>
        <taxon>Methanosarcinales</taxon>
        <taxon>Methanosarcinales incertae sedis</taxon>
        <taxon>GOM Arc I cluster</taxon>
        <taxon>Candidatus Argoarchaeum</taxon>
    </lineage>
</organism>
<dbReference type="InterPro" id="IPR011761">
    <property type="entry name" value="ATP-grasp"/>
</dbReference>
<evidence type="ECO:0000313" key="3">
    <source>
        <dbReference type="EMBL" id="CAD6493235.1"/>
    </source>
</evidence>
<dbReference type="Gene3D" id="3.40.50.20">
    <property type="match status" value="1"/>
</dbReference>
<dbReference type="AlphaFoldDB" id="A0A811TEP6"/>
<proteinExistence type="predicted"/>
<dbReference type="Gene3D" id="3.30.470.20">
    <property type="entry name" value="ATP-grasp fold, B domain"/>
    <property type="match status" value="1"/>
</dbReference>
<comment type="caution">
    <text evidence="3">The sequence shown here is derived from an EMBL/GenBank/DDBJ whole genome shotgun (WGS) entry which is preliminary data.</text>
</comment>
<dbReference type="EMBL" id="CAJHIR010000023">
    <property type="protein sequence ID" value="CAD6493235.1"/>
    <property type="molecule type" value="Genomic_DNA"/>
</dbReference>